<evidence type="ECO:0000256" key="3">
    <source>
        <dbReference type="ARBA" id="ARBA00022692"/>
    </source>
</evidence>
<feature type="transmembrane region" description="Helical" evidence="7">
    <location>
        <begin position="209"/>
        <end position="229"/>
    </location>
</feature>
<feature type="transmembrane region" description="Helical" evidence="7">
    <location>
        <begin position="89"/>
        <end position="109"/>
    </location>
</feature>
<feature type="transmembrane region" description="Helical" evidence="7">
    <location>
        <begin position="141"/>
        <end position="163"/>
    </location>
</feature>
<dbReference type="PANTHER" id="PTHR30250">
    <property type="entry name" value="PST FAMILY PREDICTED COLANIC ACID TRANSPORTER"/>
    <property type="match status" value="1"/>
</dbReference>
<feature type="transmembrane region" description="Helical" evidence="7">
    <location>
        <begin position="241"/>
        <end position="267"/>
    </location>
</feature>
<keyword evidence="9" id="KW-1185">Reference proteome</keyword>
<dbReference type="Proteomes" id="UP001500957">
    <property type="component" value="Unassembled WGS sequence"/>
</dbReference>
<reference evidence="8 9" key="1">
    <citation type="journal article" date="2019" name="Int. J. Syst. Evol. Microbiol.">
        <title>The Global Catalogue of Microorganisms (GCM) 10K type strain sequencing project: providing services to taxonomists for standard genome sequencing and annotation.</title>
        <authorList>
            <consortium name="The Broad Institute Genomics Platform"/>
            <consortium name="The Broad Institute Genome Sequencing Center for Infectious Disease"/>
            <person name="Wu L."/>
            <person name="Ma J."/>
        </authorList>
    </citation>
    <scope>NUCLEOTIDE SEQUENCE [LARGE SCALE GENOMIC DNA]</scope>
    <source>
        <strain evidence="8 9">JCM 10671</strain>
    </source>
</reference>
<feature type="transmembrane region" description="Helical" evidence="7">
    <location>
        <begin position="318"/>
        <end position="339"/>
    </location>
</feature>
<feature type="transmembrane region" description="Helical" evidence="7">
    <location>
        <begin position="43"/>
        <end position="63"/>
    </location>
</feature>
<evidence type="ECO:0000313" key="8">
    <source>
        <dbReference type="EMBL" id="GAA0618149.1"/>
    </source>
</evidence>
<evidence type="ECO:0000313" key="9">
    <source>
        <dbReference type="Proteomes" id="UP001500957"/>
    </source>
</evidence>
<feature type="transmembrane region" description="Helical" evidence="7">
    <location>
        <begin position="371"/>
        <end position="389"/>
    </location>
</feature>
<keyword evidence="4 7" id="KW-1133">Transmembrane helix</keyword>
<dbReference type="InterPro" id="IPR050833">
    <property type="entry name" value="Poly_Biosynth_Transport"/>
</dbReference>
<feature type="transmembrane region" description="Helical" evidence="7">
    <location>
        <begin position="169"/>
        <end position="188"/>
    </location>
</feature>
<evidence type="ECO:0000256" key="5">
    <source>
        <dbReference type="ARBA" id="ARBA00023136"/>
    </source>
</evidence>
<comment type="caution">
    <text evidence="8">The sequence shown here is derived from an EMBL/GenBank/DDBJ whole genome shotgun (WGS) entry which is preliminary data.</text>
</comment>
<evidence type="ECO:0000256" key="7">
    <source>
        <dbReference type="SAM" id="Phobius"/>
    </source>
</evidence>
<keyword evidence="2" id="KW-1003">Cell membrane</keyword>
<sequence>MSSAAGPGVVRGGALLAAGLAVSNAFGYALNVVASRVLGPDEFGAFASLMGIVLVSYVGSLALQSVTARRLATDGPAAAPALLALGRRVAFLIAAGLAVAAPAFSAFLHLDATQVLLVAASLFPLTLVGARFGLAQGTERFGALAVLYIVVATGRLGGTLVGLAVRDTMTAGLVGALVGASVAAVVAARIAPAQHAVSGVPEPGAAREFAVAAGALFSFFALTNVDVLLARHQLDGYEAGLYALGAVVAKGAFWFPAFIAVLAYPMLVDETRRGGAMRVSLALVAASGALLTLGTALVPGFVVDLIGGNSYAELGDDVPLFALAGSLFAVAQLLVYARLALGDPRAGLRVAAVLVGLILTVQLVANDSVPAIVLSVCAAAATLSLAGLVSERRTLSVGSGVGLGEEADRDGVPGGDVDALEALAAEEPAGRREDPERPQPAR</sequence>
<keyword evidence="5 7" id="KW-0472">Membrane</keyword>
<evidence type="ECO:0000256" key="2">
    <source>
        <dbReference type="ARBA" id="ARBA00022475"/>
    </source>
</evidence>
<feature type="transmembrane region" description="Helical" evidence="7">
    <location>
        <begin position="346"/>
        <end position="365"/>
    </location>
</feature>
<evidence type="ECO:0000256" key="6">
    <source>
        <dbReference type="SAM" id="MobiDB-lite"/>
    </source>
</evidence>
<name>A0ABN1GSE7_9ACTN</name>
<feature type="compositionally biased region" description="Basic and acidic residues" evidence="6">
    <location>
        <begin position="428"/>
        <end position="442"/>
    </location>
</feature>
<gene>
    <name evidence="8" type="ORF">GCM10009547_20540</name>
</gene>
<evidence type="ECO:0000256" key="4">
    <source>
        <dbReference type="ARBA" id="ARBA00022989"/>
    </source>
</evidence>
<protein>
    <submittedName>
        <fullName evidence="8">Polysaccharide biosynthesis protein</fullName>
    </submittedName>
</protein>
<accession>A0ABN1GSE7</accession>
<dbReference type="EMBL" id="BAAAHE010000015">
    <property type="protein sequence ID" value="GAA0618149.1"/>
    <property type="molecule type" value="Genomic_DNA"/>
</dbReference>
<dbReference type="PANTHER" id="PTHR30250:SF11">
    <property type="entry name" value="O-ANTIGEN TRANSPORTER-RELATED"/>
    <property type="match status" value="1"/>
</dbReference>
<organism evidence="8 9">
    <name type="scientific">Sporichthya brevicatena</name>
    <dbReference type="NCBI Taxonomy" id="171442"/>
    <lineage>
        <taxon>Bacteria</taxon>
        <taxon>Bacillati</taxon>
        <taxon>Actinomycetota</taxon>
        <taxon>Actinomycetes</taxon>
        <taxon>Sporichthyales</taxon>
        <taxon>Sporichthyaceae</taxon>
        <taxon>Sporichthya</taxon>
    </lineage>
</organism>
<feature type="region of interest" description="Disordered" evidence="6">
    <location>
        <begin position="423"/>
        <end position="442"/>
    </location>
</feature>
<proteinExistence type="predicted"/>
<feature type="transmembrane region" description="Helical" evidence="7">
    <location>
        <begin position="279"/>
        <end position="298"/>
    </location>
</feature>
<feature type="transmembrane region" description="Helical" evidence="7">
    <location>
        <begin position="115"/>
        <end position="134"/>
    </location>
</feature>
<comment type="subcellular location">
    <subcellularLocation>
        <location evidence="1">Cell membrane</location>
        <topology evidence="1">Multi-pass membrane protein</topology>
    </subcellularLocation>
</comment>
<keyword evidence="3 7" id="KW-0812">Transmembrane</keyword>
<evidence type="ECO:0000256" key="1">
    <source>
        <dbReference type="ARBA" id="ARBA00004651"/>
    </source>
</evidence>